<reference evidence="1" key="2">
    <citation type="submission" date="2020-05" db="EMBL/GenBank/DDBJ databases">
        <authorList>
            <person name="Kim H.-S."/>
            <person name="Proctor R.H."/>
            <person name="Brown D.W."/>
        </authorList>
    </citation>
    <scope>NUCLEOTIDE SEQUENCE</scope>
    <source>
        <strain evidence="1">NRRL 20472</strain>
    </source>
</reference>
<comment type="caution">
    <text evidence="1">The sequence shown here is derived from an EMBL/GenBank/DDBJ whole genome shotgun (WGS) entry which is preliminary data.</text>
</comment>
<organism evidence="1 2">
    <name type="scientific">Fusarium sarcochroum</name>
    <dbReference type="NCBI Taxonomy" id="1208366"/>
    <lineage>
        <taxon>Eukaryota</taxon>
        <taxon>Fungi</taxon>
        <taxon>Dikarya</taxon>
        <taxon>Ascomycota</taxon>
        <taxon>Pezizomycotina</taxon>
        <taxon>Sordariomycetes</taxon>
        <taxon>Hypocreomycetidae</taxon>
        <taxon>Hypocreales</taxon>
        <taxon>Nectriaceae</taxon>
        <taxon>Fusarium</taxon>
        <taxon>Fusarium lateritium species complex</taxon>
    </lineage>
</organism>
<evidence type="ECO:0000313" key="1">
    <source>
        <dbReference type="EMBL" id="KAF4957168.1"/>
    </source>
</evidence>
<protein>
    <submittedName>
        <fullName evidence="1">Uncharacterized protein</fullName>
    </submittedName>
</protein>
<dbReference type="EMBL" id="JABEXW010000734">
    <property type="protein sequence ID" value="KAF4957168.1"/>
    <property type="molecule type" value="Genomic_DNA"/>
</dbReference>
<sequence length="202" mass="22060">MVPRPDASALRVTCHRAIGTVRDARTVVSECINGRWDLVPRGPSDPEAAQLTRYDAVFVFEVKGQCPDPTERLESSEPKFDITTISSNARVDLKRKSITIIVGGRKYGVVVIYRSQSLADFDLQTRHDNRLGDSHSQLSWPSQLVRPRSLAVPETYIGDCMAIAERASEGAPTSISSKLDQTDVDIAGAFDDGGNTGEVVMP</sequence>
<name>A0A8H4X022_9HYPO</name>
<evidence type="ECO:0000313" key="2">
    <source>
        <dbReference type="Proteomes" id="UP000622797"/>
    </source>
</evidence>
<proteinExistence type="predicted"/>
<reference evidence="1" key="1">
    <citation type="journal article" date="2020" name="BMC Genomics">
        <title>Correction to: Identification and distribution of gene clusters required for synthesis of sphingolipid metabolism inhibitors in diverse species of the filamentous fungus Fusarium.</title>
        <authorList>
            <person name="Kim H.S."/>
            <person name="Lohmar J.M."/>
            <person name="Busman M."/>
            <person name="Brown D.W."/>
            <person name="Naumann T.A."/>
            <person name="Divon H.H."/>
            <person name="Lysoe E."/>
            <person name="Uhlig S."/>
            <person name="Proctor R.H."/>
        </authorList>
    </citation>
    <scope>NUCLEOTIDE SEQUENCE</scope>
    <source>
        <strain evidence="1">NRRL 20472</strain>
    </source>
</reference>
<dbReference type="OrthoDB" id="4977987at2759"/>
<gene>
    <name evidence="1" type="ORF">FSARC_11377</name>
</gene>
<accession>A0A8H4X022</accession>
<keyword evidence="2" id="KW-1185">Reference proteome</keyword>
<dbReference type="Proteomes" id="UP000622797">
    <property type="component" value="Unassembled WGS sequence"/>
</dbReference>
<dbReference type="AlphaFoldDB" id="A0A8H4X022"/>